<dbReference type="SUPFAM" id="SSF50969">
    <property type="entry name" value="YVTN repeat-like/Quinoprotein amine dehydrogenase"/>
    <property type="match status" value="1"/>
</dbReference>
<dbReference type="EMBL" id="LCQQ01000026">
    <property type="protein sequence ID" value="KKW20665.1"/>
    <property type="molecule type" value="Genomic_DNA"/>
</dbReference>
<feature type="region of interest" description="Disordered" evidence="1">
    <location>
        <begin position="376"/>
        <end position="461"/>
    </location>
</feature>
<evidence type="ECO:0000256" key="2">
    <source>
        <dbReference type="SAM" id="Phobius"/>
    </source>
</evidence>
<proteinExistence type="predicted"/>
<organism evidence="3 4">
    <name type="scientific">Candidatus Adlerbacteria bacterium GW2011_GWC1_50_9</name>
    <dbReference type="NCBI Taxonomy" id="1618608"/>
    <lineage>
        <taxon>Bacteria</taxon>
        <taxon>Candidatus Adleribacteriota</taxon>
    </lineage>
</organism>
<dbReference type="PATRIC" id="fig|1618608.3.peg.423"/>
<dbReference type="InterPro" id="IPR011044">
    <property type="entry name" value="Quino_amine_DH_bsu"/>
</dbReference>
<evidence type="ECO:0000313" key="4">
    <source>
        <dbReference type="Proteomes" id="UP000034201"/>
    </source>
</evidence>
<feature type="region of interest" description="Disordered" evidence="1">
    <location>
        <begin position="479"/>
        <end position="501"/>
    </location>
</feature>
<name>A0A0G1WQ57_9BACT</name>
<keyword evidence="2" id="KW-0472">Membrane</keyword>
<reference evidence="3 4" key="1">
    <citation type="journal article" date="2015" name="Nature">
        <title>rRNA introns, odd ribosomes, and small enigmatic genomes across a large radiation of phyla.</title>
        <authorList>
            <person name="Brown C.T."/>
            <person name="Hug L.A."/>
            <person name="Thomas B.C."/>
            <person name="Sharon I."/>
            <person name="Castelle C.J."/>
            <person name="Singh A."/>
            <person name="Wilkins M.J."/>
            <person name="Williams K.H."/>
            <person name="Banfield J.F."/>
        </authorList>
    </citation>
    <scope>NUCLEOTIDE SEQUENCE [LARGE SCALE GENOMIC DNA]</scope>
</reference>
<dbReference type="SUPFAM" id="SSF48537">
    <property type="entry name" value="Phospholipase C/P1 nuclease"/>
    <property type="match status" value="1"/>
</dbReference>
<keyword evidence="2" id="KW-0812">Transmembrane</keyword>
<protein>
    <submittedName>
        <fullName evidence="3">Phospholipase D/competence protein ComEA helix-hairpin-helix domain protein</fullName>
    </submittedName>
</protein>
<feature type="compositionally biased region" description="Low complexity" evidence="1">
    <location>
        <begin position="479"/>
        <end position="494"/>
    </location>
</feature>
<comment type="caution">
    <text evidence="3">The sequence shown here is derived from an EMBL/GenBank/DDBJ whole genome shotgun (WGS) entry which is preliminary data.</text>
</comment>
<sequence>MENHRFVKYFTILLGGMLFFSIPLFLLAYSDETTHPALTDEIVDHFNRFYPERALSASQKELMKLGSREEDEETRWLQHFYDPIYNRGLMTLGKEWENAKSWSQNTLAQASEDGIWKDSTYGSIFSLFSSDSDFSWERAIYEYAWGDKNRAILALGHVLHLLEDASVPDHTRNDPHPHITELFSISNASPYEVWTKKFTPDNLALRINESPITLGSLNGYFDSMAGYSNRNFFSKDTVLANDYALPQIEGIIYENSQFFAYTFDEKSQKYKLVKMVVDFSDSTKLIPFFDNNDSVLTDYWSRLSKQAVLHGAGAVKLFFDEVEKERATKTLYNKNRSWLTKTTEKVVDGVKSVFGSVSSGVIGAYGGLAGIFFGGEDSAMPQEPDTRNTEPQESTITPPPPAQTSAPSPSARIDTGTTSSNNKPRASVIPIASPPPSQTTSPFLPIAGVGGAPPKEKSPSGETAIALAPQIVEAGTTTASTTATTTVPSVEPPTILEPGAGTSTFATTTLIFLGAAEPNRIIREIITNASTTSDTDGAWMLALFSLPEGTTTLTFFAEDFAGNISSGTPRIIFIYLPEATSSPPDDTPPPALVGPIPGPLVGDIAEIPMLYSPKSLVITNDGAKALIADGNRISELELASGRVRIVARGLENPTRMAIEASGETALLLEAGKPEFPGDPIGRILRVNILTGEKTILATGFINPRGIAIEREGETALVRTDSGIYRLDLLTGSTTLFAYTNINGDIAVGPGATQAFFLTEEIFQGLGVIKKIDLATDEVTTIAGPLEGSIRGDAIELSPDGTFALVIVSAGDSGIKKIDLATGEESYLFSTGPAPFGSYSITDIALSPDASEVFFWWTSPNEGLMLSSINLTNREFKTIARARAPRAIAITQNGSSIITASPTYFGWYFDEVELENGIGTRLAGFAENAISFALFPSDTEIVTTNVSYDFISSIKRINLTTGLISTIATNLPSQAIYIAIEPNGETALVSTIGMLLRVNLTTGETTVIADQIDGAGPIAIDSTGANAFLASSNGITTSLLRVDLASGTTTRIADMDAVGVLAGIGLDPDGENAVVGSAGALVRVNLLTGETTPILSMLCEEASIRNMALESTGAPAAASLRVE</sequence>
<dbReference type="InterPro" id="IPR015943">
    <property type="entry name" value="WD40/YVTN_repeat-like_dom_sf"/>
</dbReference>
<keyword evidence="2" id="KW-1133">Transmembrane helix</keyword>
<dbReference type="GO" id="GO:0016788">
    <property type="term" value="F:hydrolase activity, acting on ester bonds"/>
    <property type="evidence" value="ECO:0007669"/>
    <property type="project" value="InterPro"/>
</dbReference>
<evidence type="ECO:0000313" key="3">
    <source>
        <dbReference type="EMBL" id="KKW20665.1"/>
    </source>
</evidence>
<dbReference type="AlphaFoldDB" id="A0A0G1WQ57"/>
<dbReference type="InterPro" id="IPR008947">
    <property type="entry name" value="PLipase_C/P1_nuclease_dom_sf"/>
</dbReference>
<gene>
    <name evidence="3" type="ORF">UY61_C0026G0014</name>
</gene>
<dbReference type="Gene3D" id="1.10.575.10">
    <property type="entry name" value="P1 Nuclease"/>
    <property type="match status" value="1"/>
</dbReference>
<dbReference type="Gene3D" id="2.130.10.10">
    <property type="entry name" value="YVTN repeat-like/Quinoprotein amine dehydrogenase"/>
    <property type="match status" value="1"/>
</dbReference>
<dbReference type="Proteomes" id="UP000034201">
    <property type="component" value="Unassembled WGS sequence"/>
</dbReference>
<feature type="transmembrane region" description="Helical" evidence="2">
    <location>
        <begin position="7"/>
        <end position="29"/>
    </location>
</feature>
<accession>A0A0G1WQ57</accession>
<evidence type="ECO:0000256" key="1">
    <source>
        <dbReference type="SAM" id="MobiDB-lite"/>
    </source>
</evidence>
<dbReference type="SUPFAM" id="SSF63829">
    <property type="entry name" value="Calcium-dependent phosphotriesterase"/>
    <property type="match status" value="1"/>
</dbReference>